<dbReference type="AlphaFoldDB" id="A0AAJ4IFT9"/>
<feature type="transmembrane region" description="Helical" evidence="1">
    <location>
        <begin position="203"/>
        <end position="227"/>
    </location>
</feature>
<dbReference type="SMART" id="SM00267">
    <property type="entry name" value="GGDEF"/>
    <property type="match status" value="1"/>
</dbReference>
<keyword evidence="1" id="KW-1133">Transmembrane helix</keyword>
<sequence>MTIYSWLLILIAFGCGGLAVYSLRYRYQAVSIWFAAVLMGYAIQALGYALELASGHVEWARYWLDFIFIGAAFIPSCVLLMALSYQNPSPPPAWLRNSVLAISSLVLLVQWTTQIHQLGINYLSVRMVNSLTIGDLQFGLVYQLYIVYTHLCALLATLIMLTRMWQAPRFFQAQNLSLLIGMIFSWISYGLFVLGWAPNGLDLTVFSGGIIGLFFAYGIFGHQFLLLAPVARHRLFDALPDAVLVLDEQDQLIDFNPQAILLFSELNPKRLGLPPPDVISDWMEQQTKAQAPIALRIGESTYQVIVTPLQIHANTPAQGLILVLRDVSEQQAMITQLQHHAERDSLTGCLNYAAWQQRLSAAIDQNESFSVVIWDLVRFRDVSDGRGELIGNHLLQNFARHLEHFKPPHSELARLYGDRFVWLVKEADPTQLVENCQTIKAKMEYSLVNDITFAQVEYQPPESHRYVMMRLFDRLREEKTNKQTQSKTSRV</sequence>
<feature type="transmembrane region" description="Helical" evidence="1">
    <location>
        <begin position="140"/>
        <end position="164"/>
    </location>
</feature>
<dbReference type="Pfam" id="PF13188">
    <property type="entry name" value="PAS_8"/>
    <property type="match status" value="1"/>
</dbReference>
<dbReference type="RefSeq" id="WP_337971372.1">
    <property type="nucleotide sequence ID" value="NZ_CP065218.1"/>
</dbReference>
<dbReference type="SUPFAM" id="SSF55073">
    <property type="entry name" value="Nucleotide cyclase"/>
    <property type="match status" value="1"/>
</dbReference>
<dbReference type="InterPro" id="IPR031621">
    <property type="entry name" value="HisKA_7TM"/>
</dbReference>
<feature type="transmembrane region" description="Helical" evidence="1">
    <location>
        <begin position="6"/>
        <end position="23"/>
    </location>
</feature>
<dbReference type="InterPro" id="IPR000014">
    <property type="entry name" value="PAS"/>
</dbReference>
<keyword evidence="1" id="KW-0812">Transmembrane</keyword>
<dbReference type="Pfam" id="PF00990">
    <property type="entry name" value="GGDEF"/>
    <property type="match status" value="1"/>
</dbReference>
<feature type="transmembrane region" description="Helical" evidence="1">
    <location>
        <begin position="97"/>
        <end position="120"/>
    </location>
</feature>
<evidence type="ECO:0000313" key="3">
    <source>
        <dbReference type="EMBL" id="QPL56071.1"/>
    </source>
</evidence>
<feature type="domain" description="GGDEF" evidence="2">
    <location>
        <begin position="367"/>
        <end position="491"/>
    </location>
</feature>
<dbReference type="PROSITE" id="PS50887">
    <property type="entry name" value="GGDEF"/>
    <property type="match status" value="1"/>
</dbReference>
<dbReference type="Gene3D" id="3.30.70.270">
    <property type="match status" value="1"/>
</dbReference>
<accession>A0AAJ4IFT9</accession>
<dbReference type="InterPro" id="IPR000160">
    <property type="entry name" value="GGDEF_dom"/>
</dbReference>
<dbReference type="Gene3D" id="3.30.450.20">
    <property type="entry name" value="PAS domain"/>
    <property type="match status" value="1"/>
</dbReference>
<dbReference type="EMBL" id="CP065218">
    <property type="protein sequence ID" value="QPL56071.1"/>
    <property type="molecule type" value="Genomic_DNA"/>
</dbReference>
<dbReference type="InterPro" id="IPR043128">
    <property type="entry name" value="Rev_trsase/Diguanyl_cyclase"/>
</dbReference>
<evidence type="ECO:0000259" key="2">
    <source>
        <dbReference type="PROSITE" id="PS50887"/>
    </source>
</evidence>
<gene>
    <name evidence="3" type="ORF">I3X05_18370</name>
</gene>
<dbReference type="PANTHER" id="PTHR44757">
    <property type="entry name" value="DIGUANYLATE CYCLASE DGCP"/>
    <property type="match status" value="1"/>
</dbReference>
<feature type="transmembrane region" description="Helical" evidence="1">
    <location>
        <begin position="30"/>
        <end position="50"/>
    </location>
</feature>
<dbReference type="Pfam" id="PF16927">
    <property type="entry name" value="HisKA_7TM"/>
    <property type="match status" value="1"/>
</dbReference>
<keyword evidence="1" id="KW-0472">Membrane</keyword>
<evidence type="ECO:0000313" key="4">
    <source>
        <dbReference type="Proteomes" id="UP000594435"/>
    </source>
</evidence>
<organism evidence="3 4">
    <name type="scientific">Vibrio navarrensis</name>
    <dbReference type="NCBI Taxonomy" id="29495"/>
    <lineage>
        <taxon>Bacteria</taxon>
        <taxon>Pseudomonadati</taxon>
        <taxon>Pseudomonadota</taxon>
        <taxon>Gammaproteobacteria</taxon>
        <taxon>Vibrionales</taxon>
        <taxon>Vibrionaceae</taxon>
        <taxon>Vibrio</taxon>
    </lineage>
</organism>
<dbReference type="InterPro" id="IPR052155">
    <property type="entry name" value="Biofilm_reg_signaling"/>
</dbReference>
<name>A0AAJ4IFT9_9VIBR</name>
<dbReference type="PANTHER" id="PTHR44757:SF2">
    <property type="entry name" value="BIOFILM ARCHITECTURE MAINTENANCE PROTEIN MBAA"/>
    <property type="match status" value="1"/>
</dbReference>
<evidence type="ECO:0000256" key="1">
    <source>
        <dbReference type="SAM" id="Phobius"/>
    </source>
</evidence>
<proteinExistence type="predicted"/>
<feature type="transmembrane region" description="Helical" evidence="1">
    <location>
        <begin position="62"/>
        <end position="85"/>
    </location>
</feature>
<dbReference type="NCBIfam" id="TIGR00254">
    <property type="entry name" value="GGDEF"/>
    <property type="match status" value="1"/>
</dbReference>
<dbReference type="InterPro" id="IPR029787">
    <property type="entry name" value="Nucleotide_cyclase"/>
</dbReference>
<protein>
    <submittedName>
        <fullName evidence="3">Diguanylate cyclase</fullName>
    </submittedName>
</protein>
<reference evidence="3 4" key="1">
    <citation type="submission" date="2020-11" db="EMBL/GenBank/DDBJ databases">
        <title>Complete and Circularized Genome Assembly of a human isolate of Vibrio navarrensis biotype pommerensis with MiSeq and MinION Sequence Data.</title>
        <authorList>
            <person name="Schwartz K."/>
            <person name="Borowiak M."/>
            <person name="Deneke C."/>
            <person name="Balau V."/>
            <person name="Metelmann C."/>
            <person name="Strauch E."/>
        </authorList>
    </citation>
    <scope>NUCLEOTIDE SEQUENCE [LARGE SCALE GENOMIC DNA]</scope>
    <source>
        <strain evidence="3 4">20-VB00237</strain>
    </source>
</reference>
<feature type="transmembrane region" description="Helical" evidence="1">
    <location>
        <begin position="176"/>
        <end position="197"/>
    </location>
</feature>
<dbReference type="Proteomes" id="UP000594435">
    <property type="component" value="Chromosome 2"/>
</dbReference>